<dbReference type="EMBL" id="KB297235">
    <property type="protein sequence ID" value="ELU10742.1"/>
    <property type="molecule type" value="Genomic_DNA"/>
</dbReference>
<dbReference type="GO" id="GO:0050291">
    <property type="term" value="F:sphingosine N-acyltransferase activity"/>
    <property type="evidence" value="ECO:0007669"/>
    <property type="project" value="InterPro"/>
</dbReference>
<dbReference type="UniPathway" id="UPA00222"/>
<dbReference type="PROSITE" id="PS50922">
    <property type="entry name" value="TLC"/>
    <property type="match status" value="1"/>
</dbReference>
<dbReference type="GO" id="GO:0046513">
    <property type="term" value="P:ceramide biosynthetic process"/>
    <property type="evidence" value="ECO:0007669"/>
    <property type="project" value="InterPro"/>
</dbReference>
<dbReference type="PANTHER" id="PTHR12560:SF58">
    <property type="entry name" value="CERAMIDE SYNTHASE 1"/>
    <property type="match status" value="1"/>
</dbReference>
<feature type="transmembrane region" description="Helical" evidence="8">
    <location>
        <begin position="225"/>
        <end position="244"/>
    </location>
</feature>
<evidence type="ECO:0000256" key="4">
    <source>
        <dbReference type="ARBA" id="ARBA00022692"/>
    </source>
</evidence>
<evidence type="ECO:0000313" key="12">
    <source>
        <dbReference type="Proteomes" id="UP000014760"/>
    </source>
</evidence>
<dbReference type="EnsemblMetazoa" id="CapteT219402">
    <property type="protein sequence ID" value="CapteP219402"/>
    <property type="gene ID" value="CapteG219402"/>
</dbReference>
<accession>R7UWV7</accession>
<dbReference type="InterPro" id="IPR016439">
    <property type="entry name" value="Lag1/Lac1-like"/>
</dbReference>
<dbReference type="EMBL" id="AMQN01005956">
    <property type="status" value="NOT_ANNOTATED_CDS"/>
    <property type="molecule type" value="Genomic_DNA"/>
</dbReference>
<proteinExistence type="predicted"/>
<dbReference type="PANTHER" id="PTHR12560">
    <property type="entry name" value="LONGEVITY ASSURANCE FACTOR 1 LAG1"/>
    <property type="match status" value="1"/>
</dbReference>
<dbReference type="Proteomes" id="UP000014760">
    <property type="component" value="Unassembled WGS sequence"/>
</dbReference>
<keyword evidence="6 7" id="KW-0472">Membrane</keyword>
<dbReference type="HOGENOM" id="CLU_028277_0_1_1"/>
<feature type="transmembrane region" description="Helical" evidence="8">
    <location>
        <begin position="121"/>
        <end position="138"/>
    </location>
</feature>
<evidence type="ECO:0000256" key="8">
    <source>
        <dbReference type="SAM" id="Phobius"/>
    </source>
</evidence>
<dbReference type="OMA" id="FRCHNIG"/>
<dbReference type="STRING" id="283909.R7UWV7"/>
<dbReference type="SMART" id="SM00724">
    <property type="entry name" value="TLC"/>
    <property type="match status" value="1"/>
</dbReference>
<keyword evidence="4 7" id="KW-0812">Transmembrane</keyword>
<name>R7UWV7_CAPTE</name>
<evidence type="ECO:0000256" key="5">
    <source>
        <dbReference type="ARBA" id="ARBA00022989"/>
    </source>
</evidence>
<reference evidence="11" key="3">
    <citation type="submission" date="2015-06" db="UniProtKB">
        <authorList>
            <consortium name="EnsemblMetazoa"/>
        </authorList>
    </citation>
    <scope>IDENTIFICATION</scope>
</reference>
<gene>
    <name evidence="10" type="ORF">CAPTEDRAFT_219402</name>
</gene>
<evidence type="ECO:0000256" key="1">
    <source>
        <dbReference type="ARBA" id="ARBA00004141"/>
    </source>
</evidence>
<feature type="transmembrane region" description="Helical" evidence="8">
    <location>
        <begin position="150"/>
        <end position="169"/>
    </location>
</feature>
<evidence type="ECO:0000256" key="2">
    <source>
        <dbReference type="ARBA" id="ARBA00004760"/>
    </source>
</evidence>
<protein>
    <recommendedName>
        <fullName evidence="9">TLC domain-containing protein</fullName>
    </recommendedName>
</protein>
<dbReference type="AlphaFoldDB" id="R7UWV7"/>
<keyword evidence="5 8" id="KW-1133">Transmembrane helix</keyword>
<feature type="transmembrane region" description="Helical" evidence="8">
    <location>
        <begin position="271"/>
        <end position="298"/>
    </location>
</feature>
<evidence type="ECO:0000256" key="6">
    <source>
        <dbReference type="ARBA" id="ARBA00023136"/>
    </source>
</evidence>
<comment type="pathway">
    <text evidence="2">Lipid metabolism; sphingolipid metabolism.</text>
</comment>
<evidence type="ECO:0000256" key="3">
    <source>
        <dbReference type="ARBA" id="ARBA00004991"/>
    </source>
</evidence>
<organism evidence="10">
    <name type="scientific">Capitella teleta</name>
    <name type="common">Polychaete worm</name>
    <dbReference type="NCBI Taxonomy" id="283909"/>
    <lineage>
        <taxon>Eukaryota</taxon>
        <taxon>Metazoa</taxon>
        <taxon>Spiralia</taxon>
        <taxon>Lophotrochozoa</taxon>
        <taxon>Annelida</taxon>
        <taxon>Polychaeta</taxon>
        <taxon>Sedentaria</taxon>
        <taxon>Scolecida</taxon>
        <taxon>Capitellidae</taxon>
        <taxon>Capitella</taxon>
    </lineage>
</organism>
<evidence type="ECO:0000259" key="9">
    <source>
        <dbReference type="PROSITE" id="PS50922"/>
    </source>
</evidence>
<evidence type="ECO:0000256" key="7">
    <source>
        <dbReference type="PROSITE-ProRule" id="PRU00205"/>
    </source>
</evidence>
<comment type="pathway">
    <text evidence="3">Sphingolipid metabolism.</text>
</comment>
<comment type="subcellular location">
    <subcellularLocation>
        <location evidence="1">Membrane</location>
        <topology evidence="1">Multi-pass membrane protein</topology>
    </subcellularLocation>
</comment>
<feature type="domain" description="TLC" evidence="9">
    <location>
        <begin position="69"/>
        <end position="302"/>
    </location>
</feature>
<dbReference type="Pfam" id="PF03798">
    <property type="entry name" value="TRAM_LAG1_CLN8"/>
    <property type="match status" value="1"/>
</dbReference>
<evidence type="ECO:0000313" key="10">
    <source>
        <dbReference type="EMBL" id="ELU10742.1"/>
    </source>
</evidence>
<dbReference type="OrthoDB" id="537032at2759"/>
<reference evidence="12" key="1">
    <citation type="submission" date="2012-12" db="EMBL/GenBank/DDBJ databases">
        <authorList>
            <person name="Hellsten U."/>
            <person name="Grimwood J."/>
            <person name="Chapman J.A."/>
            <person name="Shapiro H."/>
            <person name="Aerts A."/>
            <person name="Otillar R.P."/>
            <person name="Terry A.Y."/>
            <person name="Boore J.L."/>
            <person name="Simakov O."/>
            <person name="Marletaz F."/>
            <person name="Cho S.-J."/>
            <person name="Edsinger-Gonzales E."/>
            <person name="Havlak P."/>
            <person name="Kuo D.-H."/>
            <person name="Larsson T."/>
            <person name="Lv J."/>
            <person name="Arendt D."/>
            <person name="Savage R."/>
            <person name="Osoegawa K."/>
            <person name="de Jong P."/>
            <person name="Lindberg D.R."/>
            <person name="Seaver E.C."/>
            <person name="Weisblat D.A."/>
            <person name="Putnam N.H."/>
            <person name="Grigoriev I.V."/>
            <person name="Rokhsar D.S."/>
        </authorList>
    </citation>
    <scope>NUCLEOTIDE SEQUENCE</scope>
    <source>
        <strain evidence="12">I ESC-2004</strain>
    </source>
</reference>
<evidence type="ECO:0000313" key="11">
    <source>
        <dbReference type="EnsemblMetazoa" id="CapteP219402"/>
    </source>
</evidence>
<reference evidence="10 12" key="2">
    <citation type="journal article" date="2013" name="Nature">
        <title>Insights into bilaterian evolution from three spiralian genomes.</title>
        <authorList>
            <person name="Simakov O."/>
            <person name="Marletaz F."/>
            <person name="Cho S.J."/>
            <person name="Edsinger-Gonzales E."/>
            <person name="Havlak P."/>
            <person name="Hellsten U."/>
            <person name="Kuo D.H."/>
            <person name="Larsson T."/>
            <person name="Lv J."/>
            <person name="Arendt D."/>
            <person name="Savage R."/>
            <person name="Osoegawa K."/>
            <person name="de Jong P."/>
            <person name="Grimwood J."/>
            <person name="Chapman J.A."/>
            <person name="Shapiro H."/>
            <person name="Aerts A."/>
            <person name="Otillar R.P."/>
            <person name="Terry A.Y."/>
            <person name="Boore J.L."/>
            <person name="Grigoriev I.V."/>
            <person name="Lindberg D.R."/>
            <person name="Seaver E.C."/>
            <person name="Weisblat D.A."/>
            <person name="Putnam N.H."/>
            <person name="Rokhsar D.S."/>
        </authorList>
    </citation>
    <scope>NUCLEOTIDE SEQUENCE</scope>
    <source>
        <strain evidence="10 12">I ESC-2004</strain>
    </source>
</reference>
<keyword evidence="12" id="KW-1185">Reference proteome</keyword>
<feature type="transmembrane region" description="Helical" evidence="8">
    <location>
        <begin position="336"/>
        <end position="355"/>
    </location>
</feature>
<sequence length="399" mass="46248">MHADCAILSFHSDEEIVAYVLSAAFLVAKVSRVMDWMHINTVHEYLFLSCSKRSVPIARRFQLLPINQRKFPESAWKCLYCLSIWSFNYYLHISSGRHDFFHKPSHIFRDWTPQTAMSADFYAMYMLQSGFYIHSLYATMYMDHWRRDSWVMMFHHFLTLSLLVSSYIASSLNIHNSFMDIHRYHTIGTLLLFLHDFSDVALELTKINVYFKNRGGKYYKIHDSAATVGFILFAIIWFVGRLYYFPVKVLNASAHTSMIYGEQRGFGEFPFYAFFNILLLTLQALNIYWFMYILNFLYKVASGQLREVDDVREEEVQDKIRLNLLAKNHHPTQNGYVVMTTIVMVTCACLGGWAMTGSHLSPEHNQPSTLVIFLAASGRCTVQSMGTEILGPSGFVVIM</sequence>
<dbReference type="GO" id="GO:0016020">
    <property type="term" value="C:membrane"/>
    <property type="evidence" value="ECO:0007669"/>
    <property type="project" value="UniProtKB-SubCell"/>
</dbReference>
<dbReference type="InterPro" id="IPR006634">
    <property type="entry name" value="TLC-dom"/>
</dbReference>